<keyword evidence="2" id="KW-0489">Methyltransferase</keyword>
<evidence type="ECO:0000256" key="3">
    <source>
        <dbReference type="ARBA" id="ARBA00022679"/>
    </source>
</evidence>
<dbReference type="Pfam" id="PF01596">
    <property type="entry name" value="Methyltransf_3"/>
    <property type="match status" value="1"/>
</dbReference>
<dbReference type="Gene3D" id="3.40.50.150">
    <property type="entry name" value="Vaccinia Virus protein VP39"/>
    <property type="match status" value="1"/>
</dbReference>
<feature type="compositionally biased region" description="Basic and acidic residues" evidence="8">
    <location>
        <begin position="1115"/>
        <end position="1127"/>
    </location>
</feature>
<feature type="compositionally biased region" description="Basic and acidic residues" evidence="8">
    <location>
        <begin position="835"/>
        <end position="848"/>
    </location>
</feature>
<dbReference type="Proteomes" id="UP001604336">
    <property type="component" value="Unassembled WGS sequence"/>
</dbReference>
<feature type="compositionally biased region" description="Polar residues" evidence="8">
    <location>
        <begin position="411"/>
        <end position="427"/>
    </location>
</feature>
<feature type="compositionally biased region" description="Polar residues" evidence="8">
    <location>
        <begin position="1104"/>
        <end position="1114"/>
    </location>
</feature>
<dbReference type="Pfam" id="PF03398">
    <property type="entry name" value="Ist1"/>
    <property type="match status" value="1"/>
</dbReference>
<feature type="compositionally biased region" description="Basic and acidic residues" evidence="8">
    <location>
        <begin position="482"/>
        <end position="493"/>
    </location>
</feature>
<evidence type="ECO:0000256" key="6">
    <source>
        <dbReference type="ARBA" id="ARBA00023453"/>
    </source>
</evidence>
<dbReference type="EMBL" id="JBFOLK010000002">
    <property type="protein sequence ID" value="KAL2533176.1"/>
    <property type="molecule type" value="Genomic_DNA"/>
</dbReference>
<dbReference type="InterPro" id="IPR050362">
    <property type="entry name" value="Cation-dep_OMT"/>
</dbReference>
<feature type="compositionally biased region" description="Polar residues" evidence="8">
    <location>
        <begin position="715"/>
        <end position="732"/>
    </location>
</feature>
<gene>
    <name evidence="9" type="ORF">Adt_06527</name>
</gene>
<feature type="compositionally biased region" description="Low complexity" evidence="8">
    <location>
        <begin position="497"/>
        <end position="509"/>
    </location>
</feature>
<evidence type="ECO:0000256" key="5">
    <source>
        <dbReference type="ARBA" id="ARBA00022733"/>
    </source>
</evidence>
<feature type="compositionally biased region" description="Basic and acidic residues" evidence="8">
    <location>
        <begin position="971"/>
        <end position="986"/>
    </location>
</feature>
<feature type="compositionally biased region" description="Low complexity" evidence="8">
    <location>
        <begin position="802"/>
        <end position="812"/>
    </location>
</feature>
<dbReference type="GO" id="GO:0032259">
    <property type="term" value="P:methylation"/>
    <property type="evidence" value="ECO:0007669"/>
    <property type="project" value="UniProtKB-KW"/>
</dbReference>
<protein>
    <submittedName>
        <fullName evidence="9">Spindle pole body protein</fullName>
    </submittedName>
</protein>
<feature type="compositionally biased region" description="Basic and acidic residues" evidence="8">
    <location>
        <begin position="869"/>
        <end position="884"/>
    </location>
</feature>
<feature type="region of interest" description="Disordered" evidence="8">
    <location>
        <begin position="189"/>
        <end position="293"/>
    </location>
</feature>
<dbReference type="CDD" id="cd02440">
    <property type="entry name" value="AdoMet_MTases"/>
    <property type="match status" value="1"/>
</dbReference>
<comment type="similarity">
    <text evidence="1">Belongs to the IST1 family.</text>
</comment>
<keyword evidence="10" id="KW-1185">Reference proteome</keyword>
<evidence type="ECO:0000256" key="1">
    <source>
        <dbReference type="ARBA" id="ARBA00005536"/>
    </source>
</evidence>
<feature type="compositionally biased region" description="Low complexity" evidence="8">
    <location>
        <begin position="637"/>
        <end position="651"/>
    </location>
</feature>
<feature type="compositionally biased region" description="Basic and acidic residues" evidence="8">
    <location>
        <begin position="444"/>
        <end position="466"/>
    </location>
</feature>
<proteinExistence type="inferred from homology"/>
<feature type="compositionally biased region" description="Polar residues" evidence="8">
    <location>
        <begin position="1128"/>
        <end position="1144"/>
    </location>
</feature>
<feature type="compositionally biased region" description="Basic and acidic residues" evidence="8">
    <location>
        <begin position="995"/>
        <end position="1008"/>
    </location>
</feature>
<evidence type="ECO:0000256" key="2">
    <source>
        <dbReference type="ARBA" id="ARBA00022603"/>
    </source>
</evidence>
<comment type="caution">
    <text evidence="9">The sequence shown here is derived from an EMBL/GenBank/DDBJ whole genome shotgun (WGS) entry which is preliminary data.</text>
</comment>
<feature type="region of interest" description="Disordered" evidence="8">
    <location>
        <begin position="399"/>
        <end position="1242"/>
    </location>
</feature>
<feature type="compositionally biased region" description="Low complexity" evidence="8">
    <location>
        <begin position="1213"/>
        <end position="1230"/>
    </location>
</feature>
<feature type="compositionally biased region" description="Basic and acidic residues" evidence="8">
    <location>
        <begin position="280"/>
        <end position="293"/>
    </location>
</feature>
<feature type="compositionally biased region" description="Polar residues" evidence="8">
    <location>
        <begin position="471"/>
        <end position="481"/>
    </location>
</feature>
<dbReference type="PANTHER" id="PTHR10509">
    <property type="entry name" value="O-METHYLTRANSFERASE-RELATED"/>
    <property type="match status" value="1"/>
</dbReference>
<feature type="compositionally biased region" description="Low complexity" evidence="8">
    <location>
        <begin position="549"/>
        <end position="558"/>
    </location>
</feature>
<evidence type="ECO:0000256" key="8">
    <source>
        <dbReference type="SAM" id="MobiDB-lite"/>
    </source>
</evidence>
<keyword evidence="7" id="KW-0175">Coiled coil</keyword>
<feature type="compositionally biased region" description="Acidic residues" evidence="8">
    <location>
        <begin position="692"/>
        <end position="701"/>
    </location>
</feature>
<keyword evidence="3" id="KW-0808">Transferase</keyword>
<dbReference type="SUPFAM" id="SSF53335">
    <property type="entry name" value="S-adenosyl-L-methionine-dependent methyltransferases"/>
    <property type="match status" value="1"/>
</dbReference>
<comment type="similarity">
    <text evidence="6">Belongs to the class I-like SAM-binding methyltransferase superfamily. Cation-dependent O-methyltransferase family.</text>
</comment>
<dbReference type="InterPro" id="IPR042277">
    <property type="entry name" value="IST1-like"/>
</dbReference>
<dbReference type="GO" id="GO:0008168">
    <property type="term" value="F:methyltransferase activity"/>
    <property type="evidence" value="ECO:0007669"/>
    <property type="project" value="UniProtKB-KW"/>
</dbReference>
<dbReference type="InterPro" id="IPR005061">
    <property type="entry name" value="Ist1"/>
</dbReference>
<dbReference type="Gene3D" id="1.20.1260.60">
    <property type="entry name" value="Vacuolar protein sorting-associated protein Ist1"/>
    <property type="match status" value="1"/>
</dbReference>
<reference evidence="10" key="1">
    <citation type="submission" date="2024-07" db="EMBL/GenBank/DDBJ databases">
        <title>Two chromosome-level genome assemblies of Korean endemic species Abeliophyllum distichum and Forsythia ovata (Oleaceae).</title>
        <authorList>
            <person name="Jang H."/>
        </authorList>
    </citation>
    <scope>NUCLEOTIDE SEQUENCE [LARGE SCALE GENOMIC DNA]</scope>
</reference>
<feature type="coiled-coil region" evidence="7">
    <location>
        <begin position="31"/>
        <end position="58"/>
    </location>
</feature>
<dbReference type="PROSITE" id="PS51682">
    <property type="entry name" value="SAM_OMT_I"/>
    <property type="match status" value="1"/>
</dbReference>
<dbReference type="FunFam" id="1.20.1260.60:FF:000003">
    <property type="entry name" value="IST1-like protein isoform A"/>
    <property type="match status" value="1"/>
</dbReference>
<feature type="compositionally biased region" description="Basic and acidic residues" evidence="8">
    <location>
        <begin position="1068"/>
        <end position="1078"/>
    </location>
</feature>
<feature type="region of interest" description="Disordered" evidence="8">
    <location>
        <begin position="344"/>
        <end position="387"/>
    </location>
</feature>
<keyword evidence="5" id="KW-0438">Lignin biosynthesis</keyword>
<feature type="compositionally biased region" description="Polar residues" evidence="8">
    <location>
        <begin position="1079"/>
        <end position="1095"/>
    </location>
</feature>
<feature type="compositionally biased region" description="Basic and acidic residues" evidence="8">
    <location>
        <begin position="893"/>
        <end position="906"/>
    </location>
</feature>
<feature type="compositionally biased region" description="Polar residues" evidence="8">
    <location>
        <begin position="961"/>
        <end position="970"/>
    </location>
</feature>
<evidence type="ECO:0000256" key="7">
    <source>
        <dbReference type="SAM" id="Coils"/>
    </source>
</evidence>
<evidence type="ECO:0000256" key="4">
    <source>
        <dbReference type="ARBA" id="ARBA00022691"/>
    </source>
</evidence>
<dbReference type="InterPro" id="IPR002935">
    <property type="entry name" value="SAM_O-MeTrfase"/>
</dbReference>
<feature type="compositionally biased region" description="Basic and acidic residues" evidence="8">
    <location>
        <begin position="734"/>
        <end position="761"/>
    </location>
</feature>
<dbReference type="PANTHER" id="PTHR10509:SF82">
    <property type="entry name" value="CAFFEOYL-COA O-METHYLTRANSFERASE-LIKE"/>
    <property type="match status" value="1"/>
</dbReference>
<keyword evidence="4" id="KW-0949">S-adenosyl-L-methionine</keyword>
<organism evidence="9 10">
    <name type="scientific">Abeliophyllum distichum</name>
    <dbReference type="NCBI Taxonomy" id="126358"/>
    <lineage>
        <taxon>Eukaryota</taxon>
        <taxon>Viridiplantae</taxon>
        <taxon>Streptophyta</taxon>
        <taxon>Embryophyta</taxon>
        <taxon>Tracheophyta</taxon>
        <taxon>Spermatophyta</taxon>
        <taxon>Magnoliopsida</taxon>
        <taxon>eudicotyledons</taxon>
        <taxon>Gunneridae</taxon>
        <taxon>Pentapetalae</taxon>
        <taxon>asterids</taxon>
        <taxon>lamiids</taxon>
        <taxon>Lamiales</taxon>
        <taxon>Oleaceae</taxon>
        <taxon>Forsythieae</taxon>
        <taxon>Abeliophyllum</taxon>
    </lineage>
</organism>
<name>A0ABD1V748_9LAMI</name>
<evidence type="ECO:0000313" key="9">
    <source>
        <dbReference type="EMBL" id="KAL2533176.1"/>
    </source>
</evidence>
<feature type="compositionally biased region" description="Basic and acidic residues" evidence="8">
    <location>
        <begin position="534"/>
        <end position="545"/>
    </location>
</feature>
<feature type="compositionally biased region" description="Polar residues" evidence="8">
    <location>
        <begin position="1153"/>
        <end position="1170"/>
    </location>
</feature>
<evidence type="ECO:0000313" key="10">
    <source>
        <dbReference type="Proteomes" id="UP001604336"/>
    </source>
</evidence>
<dbReference type="GO" id="GO:0009809">
    <property type="term" value="P:lignin biosynthetic process"/>
    <property type="evidence" value="ECO:0007669"/>
    <property type="project" value="UniProtKB-KW"/>
</dbReference>
<dbReference type="InterPro" id="IPR029063">
    <property type="entry name" value="SAM-dependent_MTases_sf"/>
</dbReference>
<sequence>MKKSKFLQNSKDMLSKSFNPAKCKTSLKLAASRLKLLRNKKEVQVKQMKRELAQLLESGNIQTARIRVEHVIREEKMMAAFDLIAIYCELTVARMPIIESQKNCPIDLKEAITSLVFASPRCGDVPELLDVRKHFTAKYGKDFTTAAIELRPDCGVSRMLVEKLSAMAPDGQTKIKILSAIAEEHNVKWDPNSFGEKDSTPSNDLLNGPSTFEKNSKMYAEPPRFEAPHSQSPPVDYKMHSSSMKFSEQDPRSSLGTQNTTSSLSSSVSSTFQSEMRPPSVRDERVQSVHEDGNAFSKQRWNIEFKDATSAAQAAAESAELASMAARAAAELSSHGRIMRQYSTESHNSDVHNSKHNRPGSQLRGENFPDYSANLSSGHSRLQNDDVDQVGHNNLETVAGRLSEDGYGSTKGFSQSASLRSKTSINDSLDHDVQGVEGYSRKIPLKEEANKDEMNMKKTNEGEVGMKKQSVYDTESANGWQEKSENFPEERLRKQPSHISSHPHSSNSSDKNIFAKSEQEQSVYDAHSANGWQEKSENFPEERIRKPPSHISSHSHSSTFGDENIFANSEHQNFGYDAGKDPMVGIGKGRIDEDASQTSPHDLTSAVFDKSDSDSDDEYGFNMGRSYDDPVAEVNFPSPGKKSPKYSPIKPDAWNPKTSSIKLVENSTSSLFHTEKHKSPEFSDNFVPVTFDDSDGPDSDSDEHMNTFDPHGTKVSINLPSRQNTSPQSVGSSFKERGYSEFDRKQSPFSYDEVKSEELHGENNQGTKFDAESPKMFSSRKSFANPPSPGPEKVQLESNDTGSELSSESGKGLNFGMLTGGFRHKGNNPPPFLKSRLDDPISLKKTAEETVSEAAASPTVESSRLSTTLDDKKSMRGRYPHPDMDTDSSGEELSQKETSGRGRESYIHSAGNTVQKKSSLGAPVSVFGSDNSDLDEDIPKQSRNRKSHLPSGVSEAAASPTVESSRLSTTLDDKKSMRGRYPHPDMDTDSSGEELSQKETSGRGRESYIHSAGNTVQKKSSLGAPVSVFGSDNSDLDEDIPKQSRNRKSHLPSGISRRTKTSNPKTRLRSDSGFERKPSTSNSTETPQESRSQTRNSDKRENPEQPTTKASSPKTRLDSESGFERKPSTSNSTGTPQESRSQTRISDKRENPEQPNSAKAASKPMNSSFSRAYERPTQEKPAYATVQESKISRKSSDIEQQSSPQPKKEALESSENPKPTSSKTSSNKENSATKASHVHPKLPDYDTIAAQLQSLRQKLFSTTRREKYINVMEDKTKTNAITSKGLLQTAELYQYVLDTSVYPREPEPLRELRAVTSHHPRATMATAPDAGQHMGLLLKLVNAKRTIEIGVFTGYSLLLTALTIPDDGDITAIDLDRSTYEMGLPIIKKAGVEHKINFVESEALPVLDELLGNPVNQESFDFAFVDADKINYANYHERLLKLLRPGGIVVYDNTLWKGTVAMPDDSVPESYSASRNSTIKFNKLLAADDRVQISQVPLGDGITICWRL</sequence>
<feature type="compositionally biased region" description="Polar residues" evidence="8">
    <location>
        <begin position="859"/>
        <end position="868"/>
    </location>
</feature>
<feature type="compositionally biased region" description="Low complexity" evidence="8">
    <location>
        <begin position="253"/>
        <end position="274"/>
    </location>
</feature>
<feature type="compositionally biased region" description="Polar residues" evidence="8">
    <location>
        <begin position="200"/>
        <end position="213"/>
    </location>
</feature>
<feature type="compositionally biased region" description="Polar residues" evidence="8">
    <location>
        <begin position="656"/>
        <end position="672"/>
    </location>
</feature>
<accession>A0ABD1V748</accession>